<dbReference type="GO" id="GO:0007015">
    <property type="term" value="P:actin filament organization"/>
    <property type="evidence" value="ECO:0007669"/>
    <property type="project" value="TreeGrafter"/>
</dbReference>
<dbReference type="InterPro" id="IPR001837">
    <property type="entry name" value="Adenylate_cyclase-assoc_CAP"/>
</dbReference>
<dbReference type="Proteomes" id="UP000410492">
    <property type="component" value="Unassembled WGS sequence"/>
</dbReference>
<dbReference type="PANTHER" id="PTHR10652">
    <property type="entry name" value="ADENYLYL CYCLASE-ASSOCIATED PROTEIN"/>
    <property type="match status" value="1"/>
</dbReference>
<dbReference type="InterPro" id="IPR053950">
    <property type="entry name" value="CAP_N"/>
</dbReference>
<evidence type="ECO:0000313" key="2">
    <source>
        <dbReference type="EMBL" id="VEN44577.1"/>
    </source>
</evidence>
<dbReference type="GO" id="GO:0005737">
    <property type="term" value="C:cytoplasm"/>
    <property type="evidence" value="ECO:0007669"/>
    <property type="project" value="TreeGrafter"/>
</dbReference>
<dbReference type="OrthoDB" id="77251at2759"/>
<proteinExistence type="predicted"/>
<dbReference type="EMBL" id="CAACVG010007269">
    <property type="protein sequence ID" value="VEN44577.1"/>
    <property type="molecule type" value="Genomic_DNA"/>
</dbReference>
<dbReference type="SUPFAM" id="SSF101278">
    <property type="entry name" value="N-terminal domain of adenylylcyclase associated protein, CAP"/>
    <property type="match status" value="1"/>
</dbReference>
<protein>
    <recommendedName>
        <fullName evidence="1">CAP N-terminal domain-containing protein</fullName>
    </recommendedName>
</protein>
<sequence>MHVNDSIKQIYRNSFSKYLELSRRIGGRISEQSLLLDVLFKLEIDLLEILKTYRPPTYYQEQDIVFGPIQKQIQLIEEFTRVNGPDENLRLVSDNIEIFDWINSDDIEETTTRFAETAIKTLKEKVQEKTKEDVRHGVWLAAWVSVLEEFNANISANHREGACWEGTENLPNNLLLGDLPTFRNTNHLALMQEINQGENIITRILRRNGNTPD</sequence>
<dbReference type="GO" id="GO:0019933">
    <property type="term" value="P:cAMP-mediated signaling"/>
    <property type="evidence" value="ECO:0007669"/>
    <property type="project" value="TreeGrafter"/>
</dbReference>
<organism evidence="2 3">
    <name type="scientific">Callosobruchus maculatus</name>
    <name type="common">Southern cowpea weevil</name>
    <name type="synonym">Pulse bruchid</name>
    <dbReference type="NCBI Taxonomy" id="64391"/>
    <lineage>
        <taxon>Eukaryota</taxon>
        <taxon>Metazoa</taxon>
        <taxon>Ecdysozoa</taxon>
        <taxon>Arthropoda</taxon>
        <taxon>Hexapoda</taxon>
        <taxon>Insecta</taxon>
        <taxon>Pterygota</taxon>
        <taxon>Neoptera</taxon>
        <taxon>Endopterygota</taxon>
        <taxon>Coleoptera</taxon>
        <taxon>Polyphaga</taxon>
        <taxon>Cucujiformia</taxon>
        <taxon>Chrysomeloidea</taxon>
        <taxon>Chrysomelidae</taxon>
        <taxon>Bruchinae</taxon>
        <taxon>Bruchini</taxon>
        <taxon>Callosobruchus</taxon>
    </lineage>
</organism>
<evidence type="ECO:0000313" key="3">
    <source>
        <dbReference type="Proteomes" id="UP000410492"/>
    </source>
</evidence>
<dbReference type="GO" id="GO:0008179">
    <property type="term" value="F:adenylate cyclase binding"/>
    <property type="evidence" value="ECO:0007669"/>
    <property type="project" value="TreeGrafter"/>
</dbReference>
<dbReference type="PANTHER" id="PTHR10652:SF0">
    <property type="entry name" value="ADENYLYL CYCLASE-ASSOCIATED PROTEIN"/>
    <property type="match status" value="1"/>
</dbReference>
<dbReference type="InterPro" id="IPR036222">
    <property type="entry name" value="CAP_N_sf"/>
</dbReference>
<keyword evidence="3" id="KW-1185">Reference proteome</keyword>
<accession>A0A653C9I6</accession>
<gene>
    <name evidence="2" type="ORF">CALMAC_LOCUS7317</name>
</gene>
<feature type="domain" description="CAP N-terminal" evidence="1">
    <location>
        <begin position="9"/>
        <end position="161"/>
    </location>
</feature>
<dbReference type="GO" id="GO:0000902">
    <property type="term" value="P:cell morphogenesis"/>
    <property type="evidence" value="ECO:0007669"/>
    <property type="project" value="TreeGrafter"/>
</dbReference>
<evidence type="ECO:0000259" key="1">
    <source>
        <dbReference type="Pfam" id="PF21938"/>
    </source>
</evidence>
<dbReference type="Pfam" id="PF21938">
    <property type="entry name" value="CAP_N"/>
    <property type="match status" value="1"/>
</dbReference>
<name>A0A653C9I6_CALMS</name>
<dbReference type="AlphaFoldDB" id="A0A653C9I6"/>
<dbReference type="Gene3D" id="1.25.40.330">
    <property type="entry name" value="Adenylate cyclase-associated CAP, N-terminal domain"/>
    <property type="match status" value="1"/>
</dbReference>
<dbReference type="GO" id="GO:0003779">
    <property type="term" value="F:actin binding"/>
    <property type="evidence" value="ECO:0007669"/>
    <property type="project" value="InterPro"/>
</dbReference>
<reference evidence="2 3" key="1">
    <citation type="submission" date="2019-01" db="EMBL/GenBank/DDBJ databases">
        <authorList>
            <person name="Sayadi A."/>
        </authorList>
    </citation>
    <scope>NUCLEOTIDE SEQUENCE [LARGE SCALE GENOMIC DNA]</scope>
</reference>